<feature type="domain" description="Amidohydrolase 3" evidence="1">
    <location>
        <begin position="290"/>
        <end position="471"/>
    </location>
</feature>
<evidence type="ECO:0000259" key="1">
    <source>
        <dbReference type="Pfam" id="PF07969"/>
    </source>
</evidence>
<dbReference type="SUPFAM" id="SSF51556">
    <property type="entry name" value="Metallo-dependent hydrolases"/>
    <property type="match status" value="1"/>
</dbReference>
<accession>A0ABP9HDW8</accession>
<keyword evidence="3" id="KW-1185">Reference proteome</keyword>
<feature type="domain" description="Amidohydrolase 3" evidence="1">
    <location>
        <begin position="35"/>
        <end position="141"/>
    </location>
</feature>
<gene>
    <name evidence="2" type="ORF">GCM10023205_37170</name>
</gene>
<dbReference type="Gene3D" id="3.10.310.70">
    <property type="match status" value="1"/>
</dbReference>
<dbReference type="InterPro" id="IPR011059">
    <property type="entry name" value="Metal-dep_hydrolase_composite"/>
</dbReference>
<proteinExistence type="predicted"/>
<dbReference type="Proteomes" id="UP001500466">
    <property type="component" value="Unassembled WGS sequence"/>
</dbReference>
<dbReference type="InterPro" id="IPR032466">
    <property type="entry name" value="Metal_Hydrolase"/>
</dbReference>
<dbReference type="PANTHER" id="PTHR22642:SF2">
    <property type="entry name" value="PROTEIN LONG AFTER FAR-RED 3"/>
    <property type="match status" value="1"/>
</dbReference>
<dbReference type="RefSeq" id="WP_345676643.1">
    <property type="nucleotide sequence ID" value="NZ_BAABHS010000012.1"/>
</dbReference>
<evidence type="ECO:0000313" key="2">
    <source>
        <dbReference type="EMBL" id="GAA4968561.1"/>
    </source>
</evidence>
<reference evidence="3" key="1">
    <citation type="journal article" date="2019" name="Int. J. Syst. Evol. Microbiol.">
        <title>The Global Catalogue of Microorganisms (GCM) 10K type strain sequencing project: providing services to taxonomists for standard genome sequencing and annotation.</title>
        <authorList>
            <consortium name="The Broad Institute Genomics Platform"/>
            <consortium name="The Broad Institute Genome Sequencing Center for Infectious Disease"/>
            <person name="Wu L."/>
            <person name="Ma J."/>
        </authorList>
    </citation>
    <scope>NUCLEOTIDE SEQUENCE [LARGE SCALE GENOMIC DNA]</scope>
    <source>
        <strain evidence="3">JCM 17986</strain>
    </source>
</reference>
<dbReference type="SUPFAM" id="SSF51338">
    <property type="entry name" value="Composite domain of metallo-dependent hydrolases"/>
    <property type="match status" value="1"/>
</dbReference>
<evidence type="ECO:0000313" key="3">
    <source>
        <dbReference type="Proteomes" id="UP001500466"/>
    </source>
</evidence>
<organism evidence="2 3">
    <name type="scientific">Yinghuangia aomiensis</name>
    <dbReference type="NCBI Taxonomy" id="676205"/>
    <lineage>
        <taxon>Bacteria</taxon>
        <taxon>Bacillati</taxon>
        <taxon>Actinomycetota</taxon>
        <taxon>Actinomycetes</taxon>
        <taxon>Kitasatosporales</taxon>
        <taxon>Streptomycetaceae</taxon>
        <taxon>Yinghuangia</taxon>
    </lineage>
</organism>
<dbReference type="Gene3D" id="3.20.20.140">
    <property type="entry name" value="Metal-dependent hydrolases"/>
    <property type="match status" value="2"/>
</dbReference>
<dbReference type="PANTHER" id="PTHR22642">
    <property type="entry name" value="IMIDAZOLONEPROPIONASE"/>
    <property type="match status" value="1"/>
</dbReference>
<protein>
    <submittedName>
        <fullName evidence="2">Amidohydrolase family protein</fullName>
    </submittedName>
</protein>
<comment type="caution">
    <text evidence="2">The sequence shown here is derived from an EMBL/GenBank/DDBJ whole genome shotgun (WGS) entry which is preliminary data.</text>
</comment>
<dbReference type="InterPro" id="IPR013108">
    <property type="entry name" value="Amidohydro_3"/>
</dbReference>
<dbReference type="Gene3D" id="2.30.40.10">
    <property type="entry name" value="Urease, subunit C, domain 1"/>
    <property type="match status" value="1"/>
</dbReference>
<name>A0ABP9HDW8_9ACTN</name>
<sequence>MLIAHVEVDGRIVDVRLAEGRIVEIGTRLDGPVDVDGRGGALIPGLHDHHIHLAATAAEAASVPVGPGDVRDADAFAAALRQGAPGEWVRATGYHESVAGELDRWRLDALVPDRPVRVQHRTGALWVWNSAALRAAGLLGPGAGDPAATGPGAGGAAGVIADALNPAEAPNPASPAGAVGPPVAGLAMSTAPTSHSPTLADGRFWRQDARLRDLAPPTSLDLPAVGRAAAARGVTGFTNADPHPAPGLSALLAPLPQRVVVMGVDGPVKFLLDDATLPGPDELAARFAAVRPAPVAVHCVTRAQVLVTLLALEAAGPVPGDRIEHGSVLPEETLPWLGRLGVTVVTQPHFPVERGREYATDVDPDDRPHLYRLRSLADAGIPVAAGTDAPYGTSDPWRVVHAAVHRPDGERVDPRAALGLFLGDPAFPGRLRRVRVGAAADLVLLRVPLRDALDVLCADVVWETFVGGQRLFPPKE</sequence>
<dbReference type="Pfam" id="PF07969">
    <property type="entry name" value="Amidohydro_3"/>
    <property type="match status" value="2"/>
</dbReference>
<dbReference type="EMBL" id="BAABHS010000012">
    <property type="protein sequence ID" value="GAA4968561.1"/>
    <property type="molecule type" value="Genomic_DNA"/>
</dbReference>